<dbReference type="Proteomes" id="UP000324269">
    <property type="component" value="Unassembled WGS sequence"/>
</dbReference>
<name>A0A5D4TK55_9BACI</name>
<reference evidence="5 6" key="1">
    <citation type="submission" date="2019-08" db="EMBL/GenBank/DDBJ databases">
        <title>Bacillus genomes from the desert of Cuatro Cienegas, Coahuila.</title>
        <authorList>
            <person name="Olmedo-Alvarez G."/>
        </authorList>
    </citation>
    <scope>NUCLEOTIDE SEQUENCE [LARGE SCALE GENOMIC DNA]</scope>
    <source>
        <strain evidence="5 6">CH87b_3T</strain>
    </source>
</reference>
<dbReference type="OrthoDB" id="9792148at2"/>
<evidence type="ECO:0000313" key="6">
    <source>
        <dbReference type="Proteomes" id="UP000324269"/>
    </source>
</evidence>
<dbReference type="InterPro" id="IPR051448">
    <property type="entry name" value="CdaR-like_regulators"/>
</dbReference>
<feature type="domain" description="PucR C-terminal helix-turn-helix" evidence="3">
    <location>
        <begin position="328"/>
        <end position="384"/>
    </location>
</feature>
<dbReference type="Pfam" id="PF05651">
    <property type="entry name" value="Diacid_rec"/>
    <property type="match status" value="1"/>
</dbReference>
<dbReference type="InterPro" id="IPR041522">
    <property type="entry name" value="CdaR_GGDEF"/>
</dbReference>
<dbReference type="InterPro" id="IPR008599">
    <property type="entry name" value="Diacid_rec"/>
</dbReference>
<evidence type="ECO:0008006" key="7">
    <source>
        <dbReference type="Google" id="ProtNLM"/>
    </source>
</evidence>
<sequence>MTNDEVFHMHITEELAYPIISKLKTIVSTNINIMNESGVIVASTDSTRMNQVHEGALYVLKQKRPLIISEHDLGKYHGSKEGINLPIEFLGEMIGVVGVTGSPHELDQFVKIVKITVEVMLQQVHFHNQLQHQKTLMDNWLLDLVHPHYFDERKNEAFAHHYLHLETSQNVHILLVQFDDLSAHSTTNLPLPMVKEELLRRMKLQLPKVHFQSFITDSHCVIGIPSSICPSEEEAIILAKRLQHHLQEKHVKVKAAVGNVYSGVSGYRKSYLEAHNSLELQERFPQFTDYIHIQEWGIMDFIKQIPIDVRKEFMHRYNERILQLSTTLRHTLQRLFDCQLNMKETANSLHIHRNTLLYRLESVEELTGLNPRQFDDAILLRFILIIQEMNKEL</sequence>
<feature type="domain" description="CdaR GGDEF-like" evidence="4">
    <location>
        <begin position="161"/>
        <end position="279"/>
    </location>
</feature>
<feature type="domain" description="Putative sugar diacid recognition" evidence="2">
    <location>
        <begin position="11"/>
        <end position="143"/>
    </location>
</feature>
<proteinExistence type="inferred from homology"/>
<dbReference type="AlphaFoldDB" id="A0A5D4TK55"/>
<accession>A0A5D4TK55</accession>
<gene>
    <name evidence="5" type="ORF">FZC85_19260</name>
</gene>
<dbReference type="PANTHER" id="PTHR33744:SF16">
    <property type="entry name" value="CARBOHYDRATE DIACID REGULATOR"/>
    <property type="match status" value="1"/>
</dbReference>
<evidence type="ECO:0000256" key="1">
    <source>
        <dbReference type="ARBA" id="ARBA00006754"/>
    </source>
</evidence>
<comment type="caution">
    <text evidence="5">The sequence shown here is derived from an EMBL/GenBank/DDBJ whole genome shotgun (WGS) entry which is preliminary data.</text>
</comment>
<dbReference type="Pfam" id="PF13556">
    <property type="entry name" value="HTH_30"/>
    <property type="match status" value="1"/>
</dbReference>
<dbReference type="InterPro" id="IPR025736">
    <property type="entry name" value="PucR_C-HTH_dom"/>
</dbReference>
<evidence type="ECO:0000259" key="2">
    <source>
        <dbReference type="Pfam" id="PF05651"/>
    </source>
</evidence>
<evidence type="ECO:0000259" key="3">
    <source>
        <dbReference type="Pfam" id="PF13556"/>
    </source>
</evidence>
<dbReference type="Gene3D" id="1.10.10.2840">
    <property type="entry name" value="PucR C-terminal helix-turn-helix domain"/>
    <property type="match status" value="1"/>
</dbReference>
<protein>
    <recommendedName>
        <fullName evidence="7">Carbohydrate diacid regulator</fullName>
    </recommendedName>
</protein>
<dbReference type="EMBL" id="VTEZ01000007">
    <property type="protein sequence ID" value="TYS82616.1"/>
    <property type="molecule type" value="Genomic_DNA"/>
</dbReference>
<organism evidence="5 6">
    <name type="scientific">Rossellomorea aquimaris</name>
    <dbReference type="NCBI Taxonomy" id="189382"/>
    <lineage>
        <taxon>Bacteria</taxon>
        <taxon>Bacillati</taxon>
        <taxon>Bacillota</taxon>
        <taxon>Bacilli</taxon>
        <taxon>Bacillales</taxon>
        <taxon>Bacillaceae</taxon>
        <taxon>Rossellomorea</taxon>
    </lineage>
</organism>
<evidence type="ECO:0000259" key="4">
    <source>
        <dbReference type="Pfam" id="PF17853"/>
    </source>
</evidence>
<evidence type="ECO:0000313" key="5">
    <source>
        <dbReference type="EMBL" id="TYS82616.1"/>
    </source>
</evidence>
<comment type="similarity">
    <text evidence="1">Belongs to the CdaR family.</text>
</comment>
<dbReference type="InterPro" id="IPR042070">
    <property type="entry name" value="PucR_C-HTH_sf"/>
</dbReference>
<dbReference type="PANTHER" id="PTHR33744">
    <property type="entry name" value="CARBOHYDRATE DIACID REGULATOR"/>
    <property type="match status" value="1"/>
</dbReference>
<dbReference type="Pfam" id="PF17853">
    <property type="entry name" value="GGDEF_2"/>
    <property type="match status" value="1"/>
</dbReference>